<proteinExistence type="predicted"/>
<name>A0A7U2HZK8_PHANO</name>
<reference evidence="2" key="1">
    <citation type="journal article" date="2021" name="BMC Genomics">
        <title>Chromosome-level genome assembly and manually-curated proteome of model necrotroph Parastagonospora nodorum Sn15 reveals a genome-wide trove of candidate effector homologs, and redundancy of virulence-related functions within an accessory chromosome.</title>
        <authorList>
            <person name="Bertazzoni S."/>
            <person name="Jones D.A.B."/>
            <person name="Phan H.T."/>
            <person name="Tan K.-C."/>
            <person name="Hane J.K."/>
        </authorList>
    </citation>
    <scope>NUCLEOTIDE SEQUENCE [LARGE SCALE GENOMIC DNA]</scope>
    <source>
        <strain evidence="2">SN15 / ATCC MYA-4574 / FGSC 10173)</strain>
    </source>
</reference>
<gene>
    <name evidence="1" type="ORF">JI435_300730</name>
</gene>
<dbReference type="AlphaFoldDB" id="A0A7U2HZK8"/>
<sequence>MRKAPFRHVFLQRETTWKALSTTSPPLLQQWALRWPSTCLERTDFYRRAHACDGVVDQWICTERTVGLDSIRYRASYLPGKRGDVAQSKCCKGLAFPETHRVVTLTRVQVWFILVRHPTSVVSEAPAGLAKHLCSKVQGTLSGQI</sequence>
<protein>
    <submittedName>
        <fullName evidence="1">Uncharacterized protein</fullName>
    </submittedName>
</protein>
<evidence type="ECO:0000313" key="2">
    <source>
        <dbReference type="Proteomes" id="UP000663193"/>
    </source>
</evidence>
<keyword evidence="2" id="KW-1185">Reference proteome</keyword>
<accession>A0A7U2HZK8</accession>
<organism evidence="1 2">
    <name type="scientific">Phaeosphaeria nodorum (strain SN15 / ATCC MYA-4574 / FGSC 10173)</name>
    <name type="common">Glume blotch fungus</name>
    <name type="synonym">Parastagonospora nodorum</name>
    <dbReference type="NCBI Taxonomy" id="321614"/>
    <lineage>
        <taxon>Eukaryota</taxon>
        <taxon>Fungi</taxon>
        <taxon>Dikarya</taxon>
        <taxon>Ascomycota</taxon>
        <taxon>Pezizomycotina</taxon>
        <taxon>Dothideomycetes</taxon>
        <taxon>Pleosporomycetidae</taxon>
        <taxon>Pleosporales</taxon>
        <taxon>Pleosporineae</taxon>
        <taxon>Phaeosphaeriaceae</taxon>
        <taxon>Parastagonospora</taxon>
    </lineage>
</organism>
<dbReference type="EMBL" id="CP069028">
    <property type="protein sequence ID" value="QRC96209.1"/>
    <property type="molecule type" value="Genomic_DNA"/>
</dbReference>
<dbReference type="Proteomes" id="UP000663193">
    <property type="component" value="Chromosome 6"/>
</dbReference>
<dbReference type="VEuPathDB" id="FungiDB:JI435_300730"/>
<evidence type="ECO:0000313" key="1">
    <source>
        <dbReference type="EMBL" id="QRC96209.1"/>
    </source>
</evidence>